<comment type="caution">
    <text evidence="2">The sequence shown here is derived from an EMBL/GenBank/DDBJ whole genome shotgun (WGS) entry which is preliminary data.</text>
</comment>
<dbReference type="EMBL" id="SEOQ01000468">
    <property type="protein sequence ID" value="TFY62328.1"/>
    <property type="molecule type" value="Genomic_DNA"/>
</dbReference>
<feature type="region of interest" description="Disordered" evidence="1">
    <location>
        <begin position="167"/>
        <end position="196"/>
    </location>
</feature>
<keyword evidence="3" id="KW-1185">Reference proteome</keyword>
<evidence type="ECO:0000313" key="3">
    <source>
        <dbReference type="Proteomes" id="UP000298327"/>
    </source>
</evidence>
<proteinExistence type="predicted"/>
<reference evidence="2 3" key="1">
    <citation type="submission" date="2019-02" db="EMBL/GenBank/DDBJ databases">
        <title>Genome sequencing of the rare red list fungi Dentipellis fragilis.</title>
        <authorList>
            <person name="Buettner E."/>
            <person name="Kellner H."/>
        </authorList>
    </citation>
    <scope>NUCLEOTIDE SEQUENCE [LARGE SCALE GENOMIC DNA]</scope>
    <source>
        <strain evidence="2 3">DSM 105465</strain>
    </source>
</reference>
<feature type="compositionally biased region" description="Basic and acidic residues" evidence="1">
    <location>
        <begin position="183"/>
        <end position="196"/>
    </location>
</feature>
<evidence type="ECO:0000313" key="2">
    <source>
        <dbReference type="EMBL" id="TFY62328.1"/>
    </source>
</evidence>
<organism evidence="2 3">
    <name type="scientific">Dentipellis fragilis</name>
    <dbReference type="NCBI Taxonomy" id="205917"/>
    <lineage>
        <taxon>Eukaryota</taxon>
        <taxon>Fungi</taxon>
        <taxon>Dikarya</taxon>
        <taxon>Basidiomycota</taxon>
        <taxon>Agaricomycotina</taxon>
        <taxon>Agaricomycetes</taxon>
        <taxon>Russulales</taxon>
        <taxon>Hericiaceae</taxon>
        <taxon>Dentipellis</taxon>
    </lineage>
</organism>
<gene>
    <name evidence="2" type="ORF">EVG20_g6739</name>
</gene>
<evidence type="ECO:0000256" key="1">
    <source>
        <dbReference type="SAM" id="MobiDB-lite"/>
    </source>
</evidence>
<protein>
    <submittedName>
        <fullName evidence="2">Uncharacterized protein</fullName>
    </submittedName>
</protein>
<name>A0A4Y9YKK1_9AGAM</name>
<accession>A0A4Y9YKK1</accession>
<dbReference type="AlphaFoldDB" id="A0A4Y9YKK1"/>
<feature type="region of interest" description="Disordered" evidence="1">
    <location>
        <begin position="48"/>
        <end position="73"/>
    </location>
</feature>
<sequence length="196" mass="22446">MRAPGRGSTRRIAHESGDQRYTEVSNTSYLVNSMFPYHIPVRHRALQSAQRVGSTQSYTQHRSENSYTGTGEQLIQSQHPRVYSSYRCHTLLQEYDAIMAELAELTRERSAGLINSDEHKLLDARCMARQRAVGREIDEELDAERPGLRGIIQDWGYTDKEAAQMARESADEDFMRGENTARSSEHFLSRRDVKGH</sequence>
<dbReference type="Proteomes" id="UP000298327">
    <property type="component" value="Unassembled WGS sequence"/>
</dbReference>
<feature type="region of interest" description="Disordered" evidence="1">
    <location>
        <begin position="1"/>
        <end position="20"/>
    </location>
</feature>